<dbReference type="InterPro" id="IPR017896">
    <property type="entry name" value="4Fe4S_Fe-S-bd"/>
</dbReference>
<dbReference type="EMBL" id="VUNL01000001">
    <property type="protein sequence ID" value="MSV23872.1"/>
    <property type="molecule type" value="Genomic_DNA"/>
</dbReference>
<evidence type="ECO:0000313" key="4">
    <source>
        <dbReference type="Proteomes" id="UP000430222"/>
    </source>
</evidence>
<proteinExistence type="predicted"/>
<accession>A0A6I2UX88</accession>
<keyword evidence="1" id="KW-0472">Membrane</keyword>
<sequence>MKQHHWYHYLWLWSLLYFSLGFVHILFAWLGLISFILPLLFALFDGSKGFCNRYCDRGQLLRALGSQAGLSRRHNMPSFLYSRFFRYAFMLFFFAMFGSILWTTWLVAGGSSSLQSEVLLFWSIPLPWVWNLSAGVPLWTAQFAFGLYSLMLTSEILALAAMLWFRPRAWCTFCPMGTLTQGICRLKAAAPHNGTP</sequence>
<dbReference type="Proteomes" id="UP000430222">
    <property type="component" value="Unassembled WGS sequence"/>
</dbReference>
<dbReference type="Pfam" id="PF12801">
    <property type="entry name" value="Fer4_5"/>
    <property type="match status" value="2"/>
</dbReference>
<name>A0A6I2UX88_9FIRM</name>
<protein>
    <submittedName>
        <fullName evidence="3">4Fe-4S binding protein</fullName>
    </submittedName>
</protein>
<dbReference type="RefSeq" id="WP_154619604.1">
    <property type="nucleotide sequence ID" value="NZ_VUNL01000001.1"/>
</dbReference>
<reference evidence="3 4" key="1">
    <citation type="submission" date="2019-08" db="EMBL/GenBank/DDBJ databases">
        <title>In-depth cultivation of the pig gut microbiome towards novel bacterial diversity and tailored functional studies.</title>
        <authorList>
            <person name="Wylensek D."/>
            <person name="Hitch T.C.A."/>
            <person name="Clavel T."/>
        </authorList>
    </citation>
    <scope>NUCLEOTIDE SEQUENCE [LARGE SCALE GENOMIC DNA]</scope>
    <source>
        <strain evidence="4">WCA-380-WT-3B3</strain>
    </source>
</reference>
<evidence type="ECO:0000313" key="3">
    <source>
        <dbReference type="EMBL" id="MSV23872.1"/>
    </source>
</evidence>
<evidence type="ECO:0000256" key="1">
    <source>
        <dbReference type="SAM" id="Phobius"/>
    </source>
</evidence>
<feature type="domain" description="4Fe-4S ferredoxin-type" evidence="2">
    <location>
        <begin position="157"/>
        <end position="183"/>
    </location>
</feature>
<evidence type="ECO:0000259" key="2">
    <source>
        <dbReference type="Pfam" id="PF12801"/>
    </source>
</evidence>
<feature type="domain" description="4Fe-4S ferredoxin-type" evidence="2">
    <location>
        <begin position="27"/>
        <end position="55"/>
    </location>
</feature>
<dbReference type="AlphaFoldDB" id="A0A6I2UX88"/>
<comment type="caution">
    <text evidence="3">The sequence shown here is derived from an EMBL/GenBank/DDBJ whole genome shotgun (WGS) entry which is preliminary data.</text>
</comment>
<feature type="transmembrane region" description="Helical" evidence="1">
    <location>
        <begin position="84"/>
        <end position="107"/>
    </location>
</feature>
<keyword evidence="1" id="KW-1133">Transmembrane helix</keyword>
<keyword evidence="4" id="KW-1185">Reference proteome</keyword>
<gene>
    <name evidence="3" type="ORF">FYJ78_01430</name>
</gene>
<keyword evidence="1" id="KW-0812">Transmembrane</keyword>
<organism evidence="3 4">
    <name type="scientific">Selenomonas montiformis</name>
    <dbReference type="NCBI Taxonomy" id="2652285"/>
    <lineage>
        <taxon>Bacteria</taxon>
        <taxon>Bacillati</taxon>
        <taxon>Bacillota</taxon>
        <taxon>Negativicutes</taxon>
        <taxon>Selenomonadales</taxon>
        <taxon>Selenomonadaceae</taxon>
        <taxon>Selenomonas</taxon>
    </lineage>
</organism>
<feature type="transmembrane region" description="Helical" evidence="1">
    <location>
        <begin position="12"/>
        <end position="44"/>
    </location>
</feature>
<feature type="transmembrane region" description="Helical" evidence="1">
    <location>
        <begin position="145"/>
        <end position="165"/>
    </location>
</feature>